<keyword evidence="2" id="KW-0489">Methyltransferase</keyword>
<protein>
    <submittedName>
        <fullName evidence="2">S-adenosyl-L-methionine-dependent methyltransferase</fullName>
    </submittedName>
</protein>
<dbReference type="GO" id="GO:0008757">
    <property type="term" value="F:S-adenosylmethionine-dependent methyltransferase activity"/>
    <property type="evidence" value="ECO:0007669"/>
    <property type="project" value="InterPro"/>
</dbReference>
<dbReference type="InterPro" id="IPR029063">
    <property type="entry name" value="SAM-dependent_MTases_sf"/>
</dbReference>
<dbReference type="Pfam" id="PF08241">
    <property type="entry name" value="Methyltransf_11"/>
    <property type="match status" value="1"/>
</dbReference>
<dbReference type="AlphaFoldDB" id="S3D4G9"/>
<dbReference type="OrthoDB" id="2013972at2759"/>
<dbReference type="OMA" id="MCTSWKS"/>
<dbReference type="InterPro" id="IPR013216">
    <property type="entry name" value="Methyltransf_11"/>
</dbReference>
<dbReference type="GeneID" id="19465393"/>
<dbReference type="eggNOG" id="ENOG502QS7X">
    <property type="taxonomic scope" value="Eukaryota"/>
</dbReference>
<keyword evidence="3" id="KW-1185">Reference proteome</keyword>
<dbReference type="Proteomes" id="UP000016922">
    <property type="component" value="Unassembled WGS sequence"/>
</dbReference>
<dbReference type="CDD" id="cd02440">
    <property type="entry name" value="AdoMet_MTases"/>
    <property type="match status" value="1"/>
</dbReference>
<reference evidence="2 3" key="1">
    <citation type="journal article" date="2013" name="BMC Genomics">
        <title>Genomics-driven discovery of the pneumocandin biosynthetic gene cluster in the fungus Glarea lozoyensis.</title>
        <authorList>
            <person name="Chen L."/>
            <person name="Yue Q."/>
            <person name="Zhang X."/>
            <person name="Xiang M."/>
            <person name="Wang C."/>
            <person name="Li S."/>
            <person name="Che Y."/>
            <person name="Ortiz-Lopez F.J."/>
            <person name="Bills G.F."/>
            <person name="Liu X."/>
            <person name="An Z."/>
        </authorList>
    </citation>
    <scope>NUCLEOTIDE SEQUENCE [LARGE SCALE GENOMIC DNA]</scope>
    <source>
        <strain evidence="3">ATCC 20868 / MF5171</strain>
    </source>
</reference>
<keyword evidence="2" id="KW-0808">Transferase</keyword>
<evidence type="ECO:0000313" key="2">
    <source>
        <dbReference type="EMBL" id="EPE33327.1"/>
    </source>
</evidence>
<sequence length="236" mass="26777">MSNATSAKPMVNPLLRSLYPASITYPPNSFIRQDENADSQWYSQPRFVQHIDDGAISTLKDYYSTIIKPEHSVLDLCSSWVSHLPDSLEPSKMIGIGMNAPELQKNAHLTKYYVKDLNEKPEFKEMEDESVDVVICNVSVDYLTKPIKVFEEMRRVLKTGGTAHMAFSNRCFPTKVIGPWMSMDDEERRKWVGGYFWASGGWEDVEEVVLKEGKASFWGGEDPLFVVRGRKAGLKG</sequence>
<gene>
    <name evidence="2" type="ORF">GLAREA_06339</name>
</gene>
<name>S3D4G9_GLAL2</name>
<evidence type="ECO:0000259" key="1">
    <source>
        <dbReference type="Pfam" id="PF08241"/>
    </source>
</evidence>
<feature type="domain" description="Methyltransferase type 11" evidence="1">
    <location>
        <begin position="107"/>
        <end position="163"/>
    </location>
</feature>
<dbReference type="HOGENOM" id="CLU_072455_1_1_1"/>
<dbReference type="KEGG" id="glz:GLAREA_06339"/>
<dbReference type="EMBL" id="KE145358">
    <property type="protein sequence ID" value="EPE33327.1"/>
    <property type="molecule type" value="Genomic_DNA"/>
</dbReference>
<organism evidence="2 3">
    <name type="scientific">Glarea lozoyensis (strain ATCC 20868 / MF5171)</name>
    <dbReference type="NCBI Taxonomy" id="1116229"/>
    <lineage>
        <taxon>Eukaryota</taxon>
        <taxon>Fungi</taxon>
        <taxon>Dikarya</taxon>
        <taxon>Ascomycota</taxon>
        <taxon>Pezizomycotina</taxon>
        <taxon>Leotiomycetes</taxon>
        <taxon>Helotiales</taxon>
        <taxon>Helotiaceae</taxon>
        <taxon>Glarea</taxon>
    </lineage>
</organism>
<accession>S3D4G9</accession>
<dbReference type="GO" id="GO:0032259">
    <property type="term" value="P:methylation"/>
    <property type="evidence" value="ECO:0007669"/>
    <property type="project" value="UniProtKB-KW"/>
</dbReference>
<evidence type="ECO:0000313" key="3">
    <source>
        <dbReference type="Proteomes" id="UP000016922"/>
    </source>
</evidence>
<proteinExistence type="predicted"/>
<dbReference type="PANTHER" id="PTHR43036:SF2">
    <property type="entry name" value="OS04G0481300 PROTEIN"/>
    <property type="match status" value="1"/>
</dbReference>
<dbReference type="PANTHER" id="PTHR43036">
    <property type="entry name" value="OSJNBB0011N17.9 PROTEIN"/>
    <property type="match status" value="1"/>
</dbReference>
<dbReference type="SUPFAM" id="SSF53335">
    <property type="entry name" value="S-adenosyl-L-methionine-dependent methyltransferases"/>
    <property type="match status" value="1"/>
</dbReference>
<dbReference type="RefSeq" id="XP_008079944.1">
    <property type="nucleotide sequence ID" value="XM_008081753.1"/>
</dbReference>
<dbReference type="Gene3D" id="3.40.50.150">
    <property type="entry name" value="Vaccinia Virus protein VP39"/>
    <property type="match status" value="1"/>
</dbReference>